<dbReference type="EMBL" id="AP014648">
    <property type="protein sequence ID" value="BAQ16915.1"/>
    <property type="molecule type" value="Genomic_DNA"/>
</dbReference>
<organism evidence="1 2">
    <name type="scientific">Methyloceanibacter caenitepidi</name>
    <dbReference type="NCBI Taxonomy" id="1384459"/>
    <lineage>
        <taxon>Bacteria</taxon>
        <taxon>Pseudomonadati</taxon>
        <taxon>Pseudomonadota</taxon>
        <taxon>Alphaproteobacteria</taxon>
        <taxon>Hyphomicrobiales</taxon>
        <taxon>Hyphomicrobiaceae</taxon>
        <taxon>Methyloceanibacter</taxon>
    </lineage>
</organism>
<dbReference type="Proteomes" id="UP000031643">
    <property type="component" value="Chromosome"/>
</dbReference>
<dbReference type="OrthoDB" id="9255826at2"/>
<dbReference type="HOGENOM" id="CLU_1862822_0_0_5"/>
<sequence>MTLKLLDRGEGLILEYLVNKGTPEDLVLRLFKNDLTLLEATDENDFTEADFTGYAALTLTGANWTVTDGDPAVATYAEQDFTSSANQTQQTIYGYYLTRLTGGEAVWAERLPTSQIIQNNGDRISITPRITAQDTGD</sequence>
<name>A0A0A8K1Z7_9HYPH</name>
<dbReference type="AlphaFoldDB" id="A0A0A8K1Z7"/>
<reference evidence="1 2" key="1">
    <citation type="submission" date="2014-09" db="EMBL/GenBank/DDBJ databases">
        <title>Genome sequencing of Methyloceanibacter caenitepidi Gela4.</title>
        <authorList>
            <person name="Takeuchi M."/>
            <person name="Susumu S."/>
            <person name="Kamagata Y."/>
            <person name="Oshima K."/>
            <person name="Hattori M."/>
            <person name="Iwasaki W."/>
        </authorList>
    </citation>
    <scope>NUCLEOTIDE SEQUENCE [LARGE SCALE GENOMIC DNA]</scope>
    <source>
        <strain evidence="1 2">Gela4</strain>
    </source>
</reference>
<evidence type="ECO:0000313" key="1">
    <source>
        <dbReference type="EMBL" id="BAQ16915.1"/>
    </source>
</evidence>
<protein>
    <submittedName>
        <fullName evidence="1">Uncharacterized protein</fullName>
    </submittedName>
</protein>
<dbReference type="KEGG" id="mcg:GL4_1459"/>
<proteinExistence type="predicted"/>
<accession>A0A0A8K1Z7</accession>
<dbReference type="RefSeq" id="WP_045366066.1">
    <property type="nucleotide sequence ID" value="NZ_AP014648.1"/>
</dbReference>
<evidence type="ECO:0000313" key="2">
    <source>
        <dbReference type="Proteomes" id="UP000031643"/>
    </source>
</evidence>
<keyword evidence="2" id="KW-1185">Reference proteome</keyword>
<gene>
    <name evidence="1" type="ORF">GL4_1459</name>
</gene>
<dbReference type="STRING" id="1384459.GL4_1459"/>